<keyword evidence="5 10" id="KW-0694">RNA-binding</keyword>
<dbReference type="PANTHER" id="PTHR12860">
    <property type="entry name" value="SIGNAL RECOGNITION PARTICLE 68 KDA PROTEIN"/>
    <property type="match status" value="1"/>
</dbReference>
<dbReference type="Gene3D" id="1.10.3450.40">
    <property type="entry name" value="Signal recognition particle, SRP68 subunit, RNA-binding domain"/>
    <property type="match status" value="1"/>
</dbReference>
<protein>
    <recommendedName>
        <fullName evidence="9 10">Signal recognition particle subunit SRP68</fullName>
        <shortName evidence="10">SRP68</shortName>
    </recommendedName>
</protein>
<evidence type="ECO:0000256" key="8">
    <source>
        <dbReference type="ARBA" id="ARBA00023274"/>
    </source>
</evidence>
<dbReference type="PANTHER" id="PTHR12860:SF0">
    <property type="entry name" value="SIGNAL RECOGNITION PARTICLE SUBUNIT SRP68"/>
    <property type="match status" value="1"/>
</dbReference>
<dbReference type="AlphaFoldDB" id="A0A2P7YW44"/>
<dbReference type="GO" id="GO:0006614">
    <property type="term" value="P:SRP-dependent cotranslational protein targeting to membrane"/>
    <property type="evidence" value="ECO:0007669"/>
    <property type="project" value="InterPro"/>
</dbReference>
<evidence type="ECO:0000256" key="11">
    <source>
        <dbReference type="SAM" id="MobiDB-lite"/>
    </source>
</evidence>
<dbReference type="CDD" id="cd15481">
    <property type="entry name" value="SRP68-RBD"/>
    <property type="match status" value="1"/>
</dbReference>
<dbReference type="GO" id="GO:0005786">
    <property type="term" value="C:signal recognition particle, endoplasmic reticulum targeting"/>
    <property type="evidence" value="ECO:0007669"/>
    <property type="project" value="UniProtKB-KW"/>
</dbReference>
<feature type="compositionally biased region" description="Basic and acidic residues" evidence="11">
    <location>
        <begin position="400"/>
        <end position="411"/>
    </location>
</feature>
<evidence type="ECO:0000256" key="2">
    <source>
        <dbReference type="ARBA" id="ARBA00004604"/>
    </source>
</evidence>
<evidence type="ECO:0000256" key="7">
    <source>
        <dbReference type="ARBA" id="ARBA00023242"/>
    </source>
</evidence>
<evidence type="ECO:0000313" key="13">
    <source>
        <dbReference type="Proteomes" id="UP000243723"/>
    </source>
</evidence>
<evidence type="ECO:0000256" key="1">
    <source>
        <dbReference type="ARBA" id="ARBA00004496"/>
    </source>
</evidence>
<dbReference type="Pfam" id="PF16969">
    <property type="entry name" value="SRP68"/>
    <property type="match status" value="1"/>
</dbReference>
<comment type="similarity">
    <text evidence="3 10">Belongs to the SRP68 family.</text>
</comment>
<evidence type="ECO:0000256" key="9">
    <source>
        <dbReference type="ARBA" id="ARBA00029498"/>
    </source>
</evidence>
<evidence type="ECO:0000256" key="6">
    <source>
        <dbReference type="ARBA" id="ARBA00023135"/>
    </source>
</evidence>
<keyword evidence="4 10" id="KW-0963">Cytoplasm</keyword>
<reference evidence="12 13" key="1">
    <citation type="submission" date="2017-05" db="EMBL/GenBank/DDBJ databases">
        <title>Draft genome sequence of Elsinoe australis.</title>
        <authorList>
            <person name="Cheng Q."/>
        </authorList>
    </citation>
    <scope>NUCLEOTIDE SEQUENCE [LARGE SCALE GENOMIC DNA]</scope>
    <source>
        <strain evidence="12 13">NL1</strain>
    </source>
</reference>
<evidence type="ECO:0000256" key="3">
    <source>
        <dbReference type="ARBA" id="ARBA00009352"/>
    </source>
</evidence>
<keyword evidence="6 10" id="KW-0733">Signal recognition particle</keyword>
<dbReference type="OrthoDB" id="10255118at2759"/>
<comment type="subcellular location">
    <subcellularLocation>
        <location evidence="1 10">Cytoplasm</location>
    </subcellularLocation>
    <subcellularLocation>
        <location evidence="2">Nucleus</location>
        <location evidence="2">Nucleolus</location>
    </subcellularLocation>
</comment>
<gene>
    <name evidence="12" type="ORF">B9Z65_8119</name>
</gene>
<evidence type="ECO:0000313" key="12">
    <source>
        <dbReference type="EMBL" id="PSK40179.1"/>
    </source>
</evidence>
<dbReference type="EMBL" id="NHZQ01000363">
    <property type="protein sequence ID" value="PSK40179.1"/>
    <property type="molecule type" value="Genomic_DNA"/>
</dbReference>
<feature type="region of interest" description="Disordered" evidence="11">
    <location>
        <begin position="380"/>
        <end position="411"/>
    </location>
</feature>
<dbReference type="GO" id="GO:0005047">
    <property type="term" value="F:signal recognition particle binding"/>
    <property type="evidence" value="ECO:0007669"/>
    <property type="project" value="InterPro"/>
</dbReference>
<evidence type="ECO:0000256" key="5">
    <source>
        <dbReference type="ARBA" id="ARBA00022884"/>
    </source>
</evidence>
<sequence length="642" mass="71386">MDITEFAIGLRDSALLVGDYKSYREQLSRKLLATRRRLGRTTGKNAKFQKKPSVTAENVKANHEYAHLILLTAERAWAHAMHIKSTHSEESTGQPVTGTTRDHILSRLSKASSNAAELVKVLQERSASGSTDRDIVEARAYQALMTGALGFEKQSEGQKSKEYLAKKERWHICLQEYSLARIVYAALQKQTKKDVFRDLLNNTIDPTIRYAAYQAKLSRTVAVPSVALQFFPKEESELAELVRSIDSEAFAEHKPVKDQKAAAATGEAPSSIDWRGRAASIVDASIGQALGQAAVAERTLNDFLKANATASAAKRANAYDDILIAWQDAADANRRATEELEKEGADEGDSRMQDLRVSSLAINYDLVSWRVGRNRVLVGEDDGRSFPEQEQRKPKRPRRDGKPWPEKVEPRSRKLARLRERVVLYDSTVQSIESIKSLRGAMRDSGFVSELDGKRAYFQALKCLNIAISHSMLSDALKALALLSRAGTLASQAVSSLPRSNRSSGLAPTLDIQPEQAKALQKQLQNQIIRHQAIANMHQIEQEAITSAKKTKILLPPVVERINDYPPPGLTIDLTNLVTYPPRIEPIPVKPLFFDVAFNYLEYPGRAKKALEQKVAATATNGVPESPKPQEEKKRGWFGFGR</sequence>
<feature type="compositionally biased region" description="Basic and acidic residues" evidence="11">
    <location>
        <begin position="381"/>
        <end position="392"/>
    </location>
</feature>
<evidence type="ECO:0000256" key="10">
    <source>
        <dbReference type="PIRNR" id="PIRNR038995"/>
    </source>
</evidence>
<dbReference type="GO" id="GO:0030942">
    <property type="term" value="F:endoplasmic reticulum signal peptide binding"/>
    <property type="evidence" value="ECO:0007669"/>
    <property type="project" value="InterPro"/>
</dbReference>
<dbReference type="GO" id="GO:0008312">
    <property type="term" value="F:7S RNA binding"/>
    <property type="evidence" value="ECO:0007669"/>
    <property type="project" value="InterPro"/>
</dbReference>
<comment type="function">
    <text evidence="10">Component of the signal recognition particle (SRP) complex, a ribonucleoprotein complex that mediates the cotranslational targeting of secretory and membrane proteins to the endoplasmic reticulum (ER). The SRP complex interacts with the signal sequence in nascent secretory and membrane proteins and directs them to the membrane of the ER.</text>
</comment>
<feature type="region of interest" description="Disordered" evidence="11">
    <location>
        <begin position="618"/>
        <end position="642"/>
    </location>
</feature>
<dbReference type="STRING" id="40998.A0A2P7YW44"/>
<evidence type="ECO:0000256" key="4">
    <source>
        <dbReference type="ARBA" id="ARBA00022490"/>
    </source>
</evidence>
<dbReference type="PIRSF" id="PIRSF038995">
    <property type="entry name" value="SRP68"/>
    <property type="match status" value="1"/>
</dbReference>
<comment type="caution">
    <text evidence="12">The sequence shown here is derived from an EMBL/GenBank/DDBJ whole genome shotgun (WGS) entry which is preliminary data.</text>
</comment>
<dbReference type="InterPro" id="IPR026258">
    <property type="entry name" value="SRP68"/>
</dbReference>
<proteinExistence type="inferred from homology"/>
<keyword evidence="13" id="KW-1185">Reference proteome</keyword>
<name>A0A2P7YW44_9PEZI</name>
<dbReference type="InterPro" id="IPR038253">
    <property type="entry name" value="SRP68_N_sf"/>
</dbReference>
<dbReference type="Proteomes" id="UP000243723">
    <property type="component" value="Unassembled WGS sequence"/>
</dbReference>
<accession>A0A2P7YW44</accession>
<organism evidence="12 13">
    <name type="scientific">Elsinoe australis</name>
    <dbReference type="NCBI Taxonomy" id="40998"/>
    <lineage>
        <taxon>Eukaryota</taxon>
        <taxon>Fungi</taxon>
        <taxon>Dikarya</taxon>
        <taxon>Ascomycota</taxon>
        <taxon>Pezizomycotina</taxon>
        <taxon>Dothideomycetes</taxon>
        <taxon>Dothideomycetidae</taxon>
        <taxon>Myriangiales</taxon>
        <taxon>Elsinoaceae</taxon>
        <taxon>Elsinoe</taxon>
    </lineage>
</organism>
<dbReference type="InterPro" id="IPR034652">
    <property type="entry name" value="SRP68-RBD"/>
</dbReference>
<keyword evidence="8 10" id="KW-0687">Ribonucleoprotein</keyword>
<dbReference type="GO" id="GO:0005730">
    <property type="term" value="C:nucleolus"/>
    <property type="evidence" value="ECO:0007669"/>
    <property type="project" value="UniProtKB-SubCell"/>
</dbReference>
<keyword evidence="7" id="KW-0539">Nucleus</keyword>